<proteinExistence type="inferred from homology"/>
<keyword evidence="2" id="KW-0963">Cytoplasm</keyword>
<dbReference type="Ensembl" id="ENSSTUT00000019673.1">
    <property type="protein sequence ID" value="ENSSTUP00000018703.1"/>
    <property type="gene ID" value="ENSSTUG00000008365.1"/>
</dbReference>
<comment type="function">
    <text evidence="13">Component of the intraflagellar transport (IFT) complex B: together with IFT74, forms a tubulin-binding module that specifically mediates transport of tubulin within the cilium. Binds tubulin via its CH (calponin-homology)-like region. Required for ciliogenesis. Required for proper regulation of SHH signaling. Plays an important role during spermatogenesis by modulating the assembly and elongation of the sperm flagella.</text>
</comment>
<dbReference type="GO" id="GO:0042073">
    <property type="term" value="P:intraciliary transport"/>
    <property type="evidence" value="ECO:0007669"/>
    <property type="project" value="InterPro"/>
</dbReference>
<keyword evidence="3" id="KW-0597">Phosphoprotein</keyword>
<dbReference type="GO" id="GO:0007283">
    <property type="term" value="P:spermatogenesis"/>
    <property type="evidence" value="ECO:0007669"/>
    <property type="project" value="UniProtKB-KW"/>
</dbReference>
<evidence type="ECO:0000256" key="6">
    <source>
        <dbReference type="ARBA" id="ARBA00022871"/>
    </source>
</evidence>
<keyword evidence="11" id="KW-0966">Cell projection</keyword>
<evidence type="ECO:0000256" key="4">
    <source>
        <dbReference type="ARBA" id="ARBA00022782"/>
    </source>
</evidence>
<dbReference type="GO" id="GO:0030992">
    <property type="term" value="C:intraciliary transport particle B"/>
    <property type="evidence" value="ECO:0007669"/>
    <property type="project" value="InterPro"/>
</dbReference>
<reference evidence="17" key="2">
    <citation type="submission" date="2025-09" db="UniProtKB">
        <authorList>
            <consortium name="Ensembl"/>
        </authorList>
    </citation>
    <scope>IDENTIFICATION</scope>
</reference>
<name>A0A673XBF3_SALTR</name>
<dbReference type="GO" id="GO:0060271">
    <property type="term" value="P:cilium assembly"/>
    <property type="evidence" value="ECO:0007669"/>
    <property type="project" value="InterPro"/>
</dbReference>
<dbReference type="GO" id="GO:0030154">
    <property type="term" value="P:cell differentiation"/>
    <property type="evidence" value="ECO:0007669"/>
    <property type="project" value="UniProtKB-KW"/>
</dbReference>
<dbReference type="PANTHER" id="PTHR15614">
    <property type="entry name" value="INTRAFLAGELLAR TRANSPORT PROTEIN 81 HOMOLOG"/>
    <property type="match status" value="1"/>
</dbReference>
<dbReference type="InterPro" id="IPR043016">
    <property type="entry name" value="IFT81_N_sf"/>
</dbReference>
<evidence type="ECO:0000256" key="1">
    <source>
        <dbReference type="ARBA" id="ARBA00004120"/>
    </source>
</evidence>
<evidence type="ECO:0000256" key="8">
    <source>
        <dbReference type="ARBA" id="ARBA00023054"/>
    </source>
</evidence>
<dbReference type="Proteomes" id="UP000472277">
    <property type="component" value="Chromosome 9"/>
</dbReference>
<keyword evidence="5" id="KW-0970">Cilium biogenesis/degradation</keyword>
<keyword evidence="4" id="KW-0221">Differentiation</keyword>
<keyword evidence="8" id="KW-0175">Coiled coil</keyword>
<dbReference type="InterPro" id="IPR029600">
    <property type="entry name" value="IFT81"/>
</dbReference>
<evidence type="ECO:0000256" key="9">
    <source>
        <dbReference type="ARBA" id="ARBA00023069"/>
    </source>
</evidence>
<feature type="domain" description="IFT81 calponin homology" evidence="16">
    <location>
        <begin position="4"/>
        <end position="111"/>
    </location>
</feature>
<dbReference type="PANTHER" id="PTHR15614:SF2">
    <property type="entry name" value="INTRAFLAGELLAR TRANSPORT PROTEIN 81 HOMOLOG"/>
    <property type="match status" value="1"/>
</dbReference>
<evidence type="ECO:0000256" key="11">
    <source>
        <dbReference type="ARBA" id="ARBA00023273"/>
    </source>
</evidence>
<protein>
    <recommendedName>
        <fullName evidence="14">Intraflagellar transport protein 81 homolog</fullName>
    </recommendedName>
    <alternativeName>
        <fullName evidence="15">Carnitine deficiency-associated protein expressed in ventricle 1</fullName>
    </alternativeName>
</protein>
<evidence type="ECO:0000256" key="5">
    <source>
        <dbReference type="ARBA" id="ARBA00022794"/>
    </source>
</evidence>
<keyword evidence="10" id="KW-0206">Cytoskeleton</keyword>
<dbReference type="GeneTree" id="ENSGT00390000000999"/>
<reference evidence="17" key="1">
    <citation type="submission" date="2025-08" db="UniProtKB">
        <authorList>
            <consortium name="Ensembl"/>
        </authorList>
    </citation>
    <scope>IDENTIFICATION</scope>
</reference>
<keyword evidence="6" id="KW-0744">Spermatogenesis</keyword>
<keyword evidence="18" id="KW-1185">Reference proteome</keyword>
<dbReference type="FunFam" id="1.10.418.70:FF:000001">
    <property type="entry name" value="Intraflagellar transport protein 81 homolog"/>
    <property type="match status" value="1"/>
</dbReference>
<evidence type="ECO:0000313" key="17">
    <source>
        <dbReference type="Ensembl" id="ENSSTUP00000018703.1"/>
    </source>
</evidence>
<dbReference type="InterPro" id="IPR041146">
    <property type="entry name" value="IFT81_CH"/>
</dbReference>
<organism evidence="17 18">
    <name type="scientific">Salmo trutta</name>
    <name type="common">Brown trout</name>
    <dbReference type="NCBI Taxonomy" id="8032"/>
    <lineage>
        <taxon>Eukaryota</taxon>
        <taxon>Metazoa</taxon>
        <taxon>Chordata</taxon>
        <taxon>Craniata</taxon>
        <taxon>Vertebrata</taxon>
        <taxon>Euteleostomi</taxon>
        <taxon>Actinopterygii</taxon>
        <taxon>Neopterygii</taxon>
        <taxon>Teleostei</taxon>
        <taxon>Protacanthopterygii</taxon>
        <taxon>Salmoniformes</taxon>
        <taxon>Salmonidae</taxon>
        <taxon>Salmoninae</taxon>
        <taxon>Salmo</taxon>
    </lineage>
</organism>
<dbReference type="GO" id="GO:0036064">
    <property type="term" value="C:ciliary basal body"/>
    <property type="evidence" value="ECO:0007669"/>
    <property type="project" value="TreeGrafter"/>
</dbReference>
<dbReference type="Pfam" id="PF18383">
    <property type="entry name" value="IFT81_CH"/>
    <property type="match status" value="1"/>
</dbReference>
<comment type="similarity">
    <text evidence="12">Belongs to the IFT81 family.</text>
</comment>
<dbReference type="OMA" id="KQLTFIV"/>
<evidence type="ECO:0000313" key="18">
    <source>
        <dbReference type="Proteomes" id="UP000472277"/>
    </source>
</evidence>
<evidence type="ECO:0000256" key="13">
    <source>
        <dbReference type="ARBA" id="ARBA00055755"/>
    </source>
</evidence>
<evidence type="ECO:0000256" key="2">
    <source>
        <dbReference type="ARBA" id="ARBA00022490"/>
    </source>
</evidence>
<evidence type="ECO:0000256" key="10">
    <source>
        <dbReference type="ARBA" id="ARBA00023212"/>
    </source>
</evidence>
<sequence>MSKQLTFIVEHLNKDPFKKNVNLITFDSLGPMQLLEILNDVLAEIDPKRMFTLLGMLKYKPPGNMSDLSSFRQGLVTGSKHVIHPILHWLLQRITELKKRAYLARFLVKLEVPAEFLQGGVITDTCHQYEELMEGFKTYHKECEQLKSSGFSTAEISGKDIGAMEEEKDQLIKRVELLKKRVESVFNHQRMLELARHLHVEQEREESLAQQKNQLMIWHVQLSNLQAL</sequence>
<dbReference type="InParanoid" id="A0A673XBF3"/>
<keyword evidence="7" id="KW-0007">Acetylation</keyword>
<keyword evidence="9" id="KW-0969">Cilium</keyword>
<dbReference type="Gene3D" id="1.10.418.70">
    <property type="entry name" value="Intraflagellar transport protein 81, N-terminal domain"/>
    <property type="match status" value="1"/>
</dbReference>
<dbReference type="AlphaFoldDB" id="A0A673XBF3"/>
<dbReference type="GO" id="GO:0015631">
    <property type="term" value="F:tubulin binding"/>
    <property type="evidence" value="ECO:0007669"/>
    <property type="project" value="InterPro"/>
</dbReference>
<evidence type="ECO:0000256" key="12">
    <source>
        <dbReference type="ARBA" id="ARBA00043983"/>
    </source>
</evidence>
<accession>A0A673XBF3</accession>
<evidence type="ECO:0000256" key="3">
    <source>
        <dbReference type="ARBA" id="ARBA00022553"/>
    </source>
</evidence>
<evidence type="ECO:0000259" key="16">
    <source>
        <dbReference type="Pfam" id="PF18383"/>
    </source>
</evidence>
<evidence type="ECO:0000256" key="14">
    <source>
        <dbReference type="ARBA" id="ARBA00073058"/>
    </source>
</evidence>
<evidence type="ECO:0000256" key="7">
    <source>
        <dbReference type="ARBA" id="ARBA00022990"/>
    </source>
</evidence>
<comment type="subcellular location">
    <subcellularLocation>
        <location evidence="1">Cytoplasm</location>
        <location evidence="1">Cytoskeleton</location>
        <location evidence="1">Cilium basal body</location>
    </subcellularLocation>
</comment>
<evidence type="ECO:0000256" key="15">
    <source>
        <dbReference type="ARBA" id="ARBA00079903"/>
    </source>
</evidence>